<keyword evidence="1" id="KW-1133">Transmembrane helix</keyword>
<evidence type="ECO:0000313" key="3">
    <source>
        <dbReference type="Proteomes" id="UP000012174"/>
    </source>
</evidence>
<reference evidence="3" key="1">
    <citation type="journal article" date="2013" name="Genome Announc.">
        <title>Draft genome sequence of the grapevine dieback fungus Eutypa lata UCR-EL1.</title>
        <authorList>
            <person name="Blanco-Ulate B."/>
            <person name="Rolshausen P.E."/>
            <person name="Cantu D."/>
        </authorList>
    </citation>
    <scope>NUCLEOTIDE SEQUENCE [LARGE SCALE GENOMIC DNA]</scope>
    <source>
        <strain evidence="3">UCR-EL1</strain>
    </source>
</reference>
<organism evidence="2 3">
    <name type="scientific">Eutypa lata (strain UCR-EL1)</name>
    <name type="common">Grapevine dieback disease fungus</name>
    <name type="synonym">Eutypa armeniacae</name>
    <dbReference type="NCBI Taxonomy" id="1287681"/>
    <lineage>
        <taxon>Eukaryota</taxon>
        <taxon>Fungi</taxon>
        <taxon>Dikarya</taxon>
        <taxon>Ascomycota</taxon>
        <taxon>Pezizomycotina</taxon>
        <taxon>Sordariomycetes</taxon>
        <taxon>Xylariomycetidae</taxon>
        <taxon>Xylariales</taxon>
        <taxon>Diatrypaceae</taxon>
        <taxon>Eutypa</taxon>
    </lineage>
</organism>
<proteinExistence type="predicted"/>
<name>M7T602_EUTLA</name>
<dbReference type="HOGENOM" id="CLU_1142598_0_0_1"/>
<dbReference type="AlphaFoldDB" id="M7T602"/>
<accession>M7T602</accession>
<keyword evidence="1" id="KW-0812">Transmembrane</keyword>
<dbReference type="Proteomes" id="UP000012174">
    <property type="component" value="Unassembled WGS sequence"/>
</dbReference>
<evidence type="ECO:0000313" key="2">
    <source>
        <dbReference type="EMBL" id="EMR72323.1"/>
    </source>
</evidence>
<evidence type="ECO:0000256" key="1">
    <source>
        <dbReference type="SAM" id="Phobius"/>
    </source>
</evidence>
<dbReference type="KEGG" id="ela:UCREL1_618"/>
<gene>
    <name evidence="2" type="ORF">UCREL1_618</name>
</gene>
<sequence>MSRENQLGAHWEMNEKMERLLVSSNKASDAEWVSSVLVEKKPNPLSEQDYIGAPDQIAVLRATVALSIHLPEVDLSHLHGIVSDCFIHSAFWGFYHANFKESPRLTTEDVMRASKLFEENLAHLTVIFGLLGLFIRLLETGVITPSFGRFLKNYRAHHEHFERFHKELFSSRSDFNVAHLVEELEQHDPEGHVAFFEGFFNILGRNDWNFEGAYKRYGFVAQSVVIPLENEDYSAGNEDADML</sequence>
<protein>
    <submittedName>
        <fullName evidence="2">Uncharacterized protein</fullName>
    </submittedName>
</protein>
<keyword evidence="1" id="KW-0472">Membrane</keyword>
<dbReference type="OrthoDB" id="10521459at2759"/>
<dbReference type="EMBL" id="KB705475">
    <property type="protein sequence ID" value="EMR72323.1"/>
    <property type="molecule type" value="Genomic_DNA"/>
</dbReference>
<keyword evidence="3" id="KW-1185">Reference proteome</keyword>
<feature type="transmembrane region" description="Helical" evidence="1">
    <location>
        <begin position="121"/>
        <end position="138"/>
    </location>
</feature>